<proteinExistence type="predicted"/>
<comment type="caution">
    <text evidence="1">The sequence shown here is derived from an EMBL/GenBank/DDBJ whole genome shotgun (WGS) entry which is preliminary data.</text>
</comment>
<dbReference type="Proteomes" id="UP001433071">
    <property type="component" value="Unassembled WGS sequence"/>
</dbReference>
<dbReference type="RefSeq" id="WP_352559367.1">
    <property type="nucleotide sequence ID" value="NZ_JAMYQB010000014.1"/>
</dbReference>
<sequence length="118" mass="12839">MDLYPLFTGCGSGRASSEKRNREAHITAPFPVHESFVMFAVLTYCSILTAQRTARGSITQNTTKTIRECDIIEGVERGIADAVVGHLVPHEEAMAEIDALIEAEHKIMAANRRGPNGA</sequence>
<protein>
    <submittedName>
        <fullName evidence="1">Uncharacterized protein</fullName>
    </submittedName>
</protein>
<accession>A0ABV1Z1Q7</accession>
<dbReference type="EMBL" id="JAMYQB010000014">
    <property type="protein sequence ID" value="MER9405950.1"/>
    <property type="molecule type" value="Genomic_DNA"/>
</dbReference>
<name>A0ABV1Z1Q7_9HYPH</name>
<evidence type="ECO:0000313" key="2">
    <source>
        <dbReference type="Proteomes" id="UP001433071"/>
    </source>
</evidence>
<reference evidence="1 2" key="1">
    <citation type="journal article" date="2024" name="Proc. Natl. Acad. Sci. U.S.A.">
        <title>The evolutionary genomics of adaptation to stress in wild rhizobium bacteria.</title>
        <authorList>
            <person name="Kehlet-Delgado H."/>
            <person name="Montoya A.P."/>
            <person name="Jensen K.T."/>
            <person name="Wendlandt C.E."/>
            <person name="Dexheimer C."/>
            <person name="Roberts M."/>
            <person name="Torres Martinez L."/>
            <person name="Friesen M.L."/>
            <person name="Griffitts J.S."/>
            <person name="Porter S.S."/>
        </authorList>
    </citation>
    <scope>NUCLEOTIDE SEQUENCE [LARGE SCALE GENOMIC DNA]</scope>
    <source>
        <strain evidence="1 2">M0641</strain>
    </source>
</reference>
<gene>
    <name evidence="1" type="ORF">NKI36_18135</name>
</gene>
<organism evidence="1 2">
    <name type="scientific">Mesorhizobium caraganae</name>
    <dbReference type="NCBI Taxonomy" id="483206"/>
    <lineage>
        <taxon>Bacteria</taxon>
        <taxon>Pseudomonadati</taxon>
        <taxon>Pseudomonadota</taxon>
        <taxon>Alphaproteobacteria</taxon>
        <taxon>Hyphomicrobiales</taxon>
        <taxon>Phyllobacteriaceae</taxon>
        <taxon>Mesorhizobium</taxon>
    </lineage>
</organism>
<keyword evidence="2" id="KW-1185">Reference proteome</keyword>
<evidence type="ECO:0000313" key="1">
    <source>
        <dbReference type="EMBL" id="MER9405950.1"/>
    </source>
</evidence>